<reference key="1">
    <citation type="submission" date="2010-08" db="EMBL/GenBank/DDBJ databases">
        <title>The genome sequence of a nonpathogenic wastewater-adapted bacterium Acinetobacter calcoaceticus PHEA-2 and comparative genomics insights into environmental adaptation.</title>
        <authorList>
            <person name="Zhan Y."/>
            <person name="Yan Y."/>
            <person name="Zhang W."/>
            <person name="Chen M."/>
            <person name="Ping S."/>
            <person name="Lu W."/>
            <person name="Lin M."/>
        </authorList>
    </citation>
    <scope>NUCLEOTIDE SEQUENCE</scope>
    <source>
        <strain>PHEA-2</strain>
    </source>
</reference>
<dbReference type="NCBIfam" id="NF005143">
    <property type="entry name" value="PRK06596.1"/>
    <property type="match status" value="1"/>
</dbReference>
<dbReference type="NCBIfam" id="TIGR02392">
    <property type="entry name" value="rpoH_proteo"/>
    <property type="match status" value="1"/>
</dbReference>
<sequence length="276" mass="31534">MSAPGVNLGAYISTVNQIPILTAEQEKELAERYYYDQDLDAAKMLVMSHLRFVVHIARSYAGYGLPQGDLIQEGNLGLMKAVKRFDPNMGVRLVSFAVHWIKAEIHEYVIRNWRIVKIATTKAQRKLFFNLRSLKKSSKKLTLEEAQSIANDLNVTPEQVLEMEGRLTAYDAAFEAQGDDDDDTPHTAPALYLEDNRYDPARLVENEDWEEQSTSALHDAMDQLDDRSRNILQRRWLDDDKSTLHELAAEYNVSAERIRQLEKNAMEKIKTAMSAS</sequence>
<feature type="DNA-binding region" description="H-T-H motif" evidence="7">
    <location>
        <begin position="244"/>
        <end position="263"/>
    </location>
</feature>
<dbReference type="CDD" id="cd06171">
    <property type="entry name" value="Sigma70_r4"/>
    <property type="match status" value="1"/>
</dbReference>
<dbReference type="GO" id="GO:0009408">
    <property type="term" value="P:response to heat"/>
    <property type="evidence" value="ECO:0007669"/>
    <property type="project" value="UniProtKB-UniRule"/>
</dbReference>
<keyword evidence="2 7" id="KW-0805">Transcription regulation</keyword>
<dbReference type="NCBIfam" id="TIGR02937">
    <property type="entry name" value="sigma70-ECF"/>
    <property type="match status" value="1"/>
</dbReference>
<dbReference type="PROSITE" id="PS00716">
    <property type="entry name" value="SIGMA70_2"/>
    <property type="match status" value="1"/>
</dbReference>
<keyword evidence="6 7" id="KW-0804">Transcription</keyword>
<dbReference type="GO" id="GO:0006352">
    <property type="term" value="P:DNA-templated transcription initiation"/>
    <property type="evidence" value="ECO:0007669"/>
    <property type="project" value="UniProtKB-UniRule"/>
</dbReference>
<evidence type="ECO:0000256" key="8">
    <source>
        <dbReference type="NCBIfam" id="TIGR02392"/>
    </source>
</evidence>
<evidence type="ECO:0000256" key="3">
    <source>
        <dbReference type="ARBA" id="ARBA00023016"/>
    </source>
</evidence>
<dbReference type="SUPFAM" id="SSF88659">
    <property type="entry name" value="Sigma3 and sigma4 domains of RNA polymerase sigma factors"/>
    <property type="match status" value="1"/>
</dbReference>
<dbReference type="InterPro" id="IPR013324">
    <property type="entry name" value="RNA_pol_sigma_r3/r4-like"/>
</dbReference>
<name>F0KIK7_ACIP2</name>
<feature type="region of interest" description="Sigma-70 factor domain-2" evidence="7">
    <location>
        <begin position="45"/>
        <end position="114"/>
    </location>
</feature>
<dbReference type="KEGG" id="acc:BDGL_001757"/>
<keyword evidence="4 7" id="KW-0731">Sigma factor</keyword>
<dbReference type="RefSeq" id="WP_014207206.1">
    <property type="nucleotide sequence ID" value="NC_016603.1"/>
</dbReference>
<dbReference type="EMBL" id="CP002177">
    <property type="protein sequence ID" value="ADY82343.1"/>
    <property type="molecule type" value="Genomic_DNA"/>
</dbReference>
<comment type="subunit">
    <text evidence="7">Interacts with the RNA polymerase core enzyme.</text>
</comment>
<evidence type="ECO:0000313" key="11">
    <source>
        <dbReference type="EMBL" id="ADY82343.1"/>
    </source>
</evidence>
<dbReference type="PIRSF" id="PIRSF000770">
    <property type="entry name" value="RNA_pol_sigma-SigE/K"/>
    <property type="match status" value="1"/>
</dbReference>
<dbReference type="InterPro" id="IPR014284">
    <property type="entry name" value="RNA_pol_sigma-70_dom"/>
</dbReference>
<dbReference type="PATRIC" id="fig|871585.3.peg.1752"/>
<dbReference type="Pfam" id="PF04545">
    <property type="entry name" value="Sigma70_r4"/>
    <property type="match status" value="1"/>
</dbReference>
<evidence type="ECO:0000313" key="12">
    <source>
        <dbReference type="Proteomes" id="UP000007477"/>
    </source>
</evidence>
<dbReference type="InterPro" id="IPR009042">
    <property type="entry name" value="RNA_pol_sigma70_r1_2"/>
</dbReference>
<comment type="caution">
    <text evidence="7">Lacks conserved residue(s) required for the propagation of feature annotation.</text>
</comment>
<comment type="function">
    <text evidence="7">Sigma factors are initiation factors that promote the attachment of RNA polymerase to specific initiation sites and are then released. This sigma factor is involved in regulation of expression of heat shock genes.</text>
</comment>
<dbReference type="InterPro" id="IPR012759">
    <property type="entry name" value="RNA_pol_sigma_RpoH_proteobac"/>
</dbReference>
<dbReference type="Proteomes" id="UP000007477">
    <property type="component" value="Chromosome"/>
</dbReference>
<comment type="similarity">
    <text evidence="7">Belongs to the sigma-70 factor family. RpoH subfamily.</text>
</comment>
<gene>
    <name evidence="7 11" type="primary">rpoH</name>
    <name evidence="11" type="ordered locus">BDGL_001757</name>
</gene>
<evidence type="ECO:0000256" key="1">
    <source>
        <dbReference type="ARBA" id="ARBA00022490"/>
    </source>
</evidence>
<evidence type="ECO:0000256" key="5">
    <source>
        <dbReference type="ARBA" id="ARBA00023125"/>
    </source>
</evidence>
<evidence type="ECO:0000256" key="6">
    <source>
        <dbReference type="ARBA" id="ARBA00023163"/>
    </source>
</evidence>
<dbReference type="PANTHER" id="PTHR30376">
    <property type="entry name" value="SIGMA FACTOR RPOH HEAT SHOCK RELATED"/>
    <property type="match status" value="1"/>
</dbReference>
<comment type="subcellular location">
    <subcellularLocation>
        <location evidence="7">Cytoplasm</location>
    </subcellularLocation>
</comment>
<feature type="short sequence motif" description="Interaction with polymerase core subunit RpoC" evidence="7">
    <location>
        <begin position="69"/>
        <end position="72"/>
    </location>
</feature>
<dbReference type="HOGENOM" id="CLU_014793_3_5_6"/>
<dbReference type="InterPro" id="IPR050813">
    <property type="entry name" value="Sigma-70_Factor"/>
</dbReference>
<dbReference type="Pfam" id="PF00140">
    <property type="entry name" value="Sigma70_r1_2"/>
    <property type="match status" value="1"/>
</dbReference>
<dbReference type="InterPro" id="IPR013325">
    <property type="entry name" value="RNA_pol_sigma_r2"/>
</dbReference>
<dbReference type="GeneID" id="11639944"/>
<organism evidence="11 12">
    <name type="scientific">Acinetobacter pittii (strain PHEA-2)</name>
    <dbReference type="NCBI Taxonomy" id="871585"/>
    <lineage>
        <taxon>Bacteria</taxon>
        <taxon>Pseudomonadati</taxon>
        <taxon>Pseudomonadota</taxon>
        <taxon>Gammaproteobacteria</taxon>
        <taxon>Moraxellales</taxon>
        <taxon>Moraxellaceae</taxon>
        <taxon>Acinetobacter</taxon>
        <taxon>Acinetobacter calcoaceticus/baumannii complex</taxon>
    </lineage>
</organism>
<accession>F0KIK7</accession>
<reference evidence="11 12" key="2">
    <citation type="journal article" date="2011" name="J. Bacteriol.">
        <title>Genome sequence of Acinetobacter calcoaceticus PHEA-2, isolated from industry wastewater.</title>
        <authorList>
            <person name="Zhan Y."/>
            <person name="Yan Y."/>
            <person name="Zhang W."/>
            <person name="Yu H."/>
            <person name="Chen M."/>
            <person name="Lu W."/>
            <person name="Ping S."/>
            <person name="Peng Z."/>
            <person name="Yuan M."/>
            <person name="Zhou Z."/>
            <person name="Elmerich C."/>
            <person name="Lin M."/>
        </authorList>
    </citation>
    <scope>NUCLEOTIDE SEQUENCE [LARGE SCALE GENOMIC DNA]</scope>
    <source>
        <strain evidence="11 12">PHEA-2</strain>
    </source>
</reference>
<dbReference type="STRING" id="871585.BDGL_001757"/>
<dbReference type="InterPro" id="IPR007630">
    <property type="entry name" value="RNA_pol_sigma70_r4"/>
</dbReference>
<dbReference type="GO" id="GO:0003677">
    <property type="term" value="F:DNA binding"/>
    <property type="evidence" value="ECO:0007669"/>
    <property type="project" value="UniProtKB-UniRule"/>
</dbReference>
<keyword evidence="1 7" id="KW-0963">Cytoplasm</keyword>
<dbReference type="PANTHER" id="PTHR30376:SF3">
    <property type="entry name" value="RNA POLYMERASE SIGMA FACTOR RPOH"/>
    <property type="match status" value="1"/>
</dbReference>
<dbReference type="GO" id="GO:0016987">
    <property type="term" value="F:sigma factor activity"/>
    <property type="evidence" value="ECO:0007669"/>
    <property type="project" value="UniProtKB-UniRule"/>
</dbReference>
<dbReference type="Gene3D" id="1.20.120.1810">
    <property type="match status" value="1"/>
</dbReference>
<protein>
    <recommendedName>
        <fullName evidence="7 8">RNA polymerase sigma factor RpoH</fullName>
    </recommendedName>
    <alternativeName>
        <fullName evidence="7">RNA polymerase sigma-32 factor</fullName>
    </alternativeName>
</protein>
<dbReference type="GO" id="GO:0005737">
    <property type="term" value="C:cytoplasm"/>
    <property type="evidence" value="ECO:0007669"/>
    <property type="project" value="UniProtKB-SubCell"/>
</dbReference>
<proteinExistence type="inferred from homology"/>
<dbReference type="PRINTS" id="PR00046">
    <property type="entry name" value="SIGMA70FCT"/>
</dbReference>
<evidence type="ECO:0000256" key="7">
    <source>
        <dbReference type="HAMAP-Rule" id="MF_00961"/>
    </source>
</evidence>
<feature type="domain" description="RNA polymerase sigma-70" evidence="10">
    <location>
        <begin position="243"/>
        <end position="269"/>
    </location>
</feature>
<evidence type="ECO:0000256" key="2">
    <source>
        <dbReference type="ARBA" id="ARBA00023015"/>
    </source>
</evidence>
<dbReference type="InterPro" id="IPR007627">
    <property type="entry name" value="RNA_pol_sigma70_r2"/>
</dbReference>
<dbReference type="OrthoDB" id="9809557at2"/>
<dbReference type="PROSITE" id="PS00715">
    <property type="entry name" value="SIGMA70_1"/>
    <property type="match status" value="1"/>
</dbReference>
<dbReference type="FunFam" id="1.10.10.10:FF:000285">
    <property type="entry name" value="RNA polymerase sigma factor RpoH"/>
    <property type="match status" value="1"/>
</dbReference>
<dbReference type="eggNOG" id="COG0568">
    <property type="taxonomic scope" value="Bacteria"/>
</dbReference>
<dbReference type="AlphaFoldDB" id="F0KIK7"/>
<evidence type="ECO:0000256" key="4">
    <source>
        <dbReference type="ARBA" id="ARBA00023082"/>
    </source>
</evidence>
<dbReference type="RefSeq" id="YP_004996025.1">
    <property type="nucleotide sequence ID" value="NC_016603.1"/>
</dbReference>
<dbReference type="SUPFAM" id="SSF88946">
    <property type="entry name" value="Sigma2 domain of RNA polymerase sigma factors"/>
    <property type="match status" value="1"/>
</dbReference>
<keyword evidence="3 7" id="KW-0346">Stress response</keyword>
<dbReference type="Gene3D" id="1.10.10.10">
    <property type="entry name" value="Winged helix-like DNA-binding domain superfamily/Winged helix DNA-binding domain"/>
    <property type="match status" value="1"/>
</dbReference>
<dbReference type="HAMAP" id="MF_00961">
    <property type="entry name" value="Sigma70_RpoH"/>
    <property type="match status" value="1"/>
</dbReference>
<evidence type="ECO:0000259" key="10">
    <source>
        <dbReference type="PROSITE" id="PS00716"/>
    </source>
</evidence>
<evidence type="ECO:0000259" key="9">
    <source>
        <dbReference type="PROSITE" id="PS00715"/>
    </source>
</evidence>
<dbReference type="InterPro" id="IPR036388">
    <property type="entry name" value="WH-like_DNA-bd_sf"/>
</dbReference>
<keyword evidence="12" id="KW-1185">Reference proteome</keyword>
<dbReference type="Pfam" id="PF04542">
    <property type="entry name" value="Sigma70_r2"/>
    <property type="match status" value="1"/>
</dbReference>
<dbReference type="InterPro" id="IPR000943">
    <property type="entry name" value="RNA_pol_sigma70"/>
</dbReference>
<keyword evidence="5 7" id="KW-0238">DNA-binding</keyword>
<feature type="domain" description="RNA polymerase sigma-70" evidence="9">
    <location>
        <begin position="69"/>
        <end position="82"/>
    </location>
</feature>
<dbReference type="FunFam" id="1.20.120.1810:FF:000001">
    <property type="entry name" value="RNA polymerase sigma factor RpoH"/>
    <property type="match status" value="1"/>
</dbReference>